<gene>
    <name evidence="1" type="ORF">BBD42_12505</name>
</gene>
<name>A0A1B2DHI9_9BACL</name>
<dbReference type="AlphaFoldDB" id="A0A1B2DHI9"/>
<dbReference type="RefSeq" id="WP_099518406.1">
    <property type="nucleotide sequence ID" value="NZ_CP016808.1"/>
</dbReference>
<organism evidence="1">
    <name type="scientific">Paenibacillus sp. BIHB 4019</name>
    <dbReference type="NCBI Taxonomy" id="1870819"/>
    <lineage>
        <taxon>Bacteria</taxon>
        <taxon>Bacillati</taxon>
        <taxon>Bacillota</taxon>
        <taxon>Bacilli</taxon>
        <taxon>Bacillales</taxon>
        <taxon>Paenibacillaceae</taxon>
        <taxon>Paenibacillus</taxon>
    </lineage>
</organism>
<evidence type="ECO:0000313" key="1">
    <source>
        <dbReference type="EMBL" id="ANY67194.1"/>
    </source>
</evidence>
<reference evidence="1" key="1">
    <citation type="submission" date="2016-08" db="EMBL/GenBank/DDBJ databases">
        <title>Complete Genome Seqeunce of Paenibacillus sp. BIHB 4019 from tea rhizoplane.</title>
        <authorList>
            <person name="Thakur R."/>
            <person name="Swarnkar M.K."/>
            <person name="Gulati A."/>
        </authorList>
    </citation>
    <scope>NUCLEOTIDE SEQUENCE [LARGE SCALE GENOMIC DNA]</scope>
    <source>
        <strain evidence="1">BIHB4019</strain>
    </source>
</reference>
<dbReference type="EMBL" id="CP016808">
    <property type="protein sequence ID" value="ANY67194.1"/>
    <property type="molecule type" value="Genomic_DNA"/>
</dbReference>
<accession>A0A1B2DHI9</accession>
<sequence length="802" mass="91234">MDKQNGFITHYLTSGLRLSDFISDKTDKNQIRYEQYLRSIVADRDLPAPAGSEAIQIGAESELGLPWEYLYPCSGFVNFSQFSFTPQKVELLAATVLVAEEDLVVLANLWTYTAIEVWLNGEMVSSVDVPVYKPINKQEMQLPLRKGSNTMVIRMQNLAVRDTRNIFGIQLLEHLDQIKVTLPDAEQAESFLALDRFLSGITLKGNELCFTAEAPCSIYLAYGEEVTDSLIAEDISGKRSVKLDEGAPMAIVYGEIGQRKLVRKIELLQNKKPVYRKGAAAAEVKGAMFEEIAAIGTEKAFQPLRFGLFYVLARWNLGQPGVNDEQHILHALGQIERREDCSDFILAGLLRFMQQQELPAHLTERTKQAILDYRFWMTEDGSDGMCFWSENHALMFYICAYMAGREYPDQLFARSGRTGVQASKVALGKIREWLDDVEEYGFEEFLSADYMCVTLGALLNVVDYMEEEESARASRLIDEMLKSFAYHTFRGSIVAPQARIYRSVILPFTQSAQSLIHLLNPDTPMGNSEWIVFLMNSKYVMPQHFTSLMDESLELEYQTGNAWVKLNKQPDYMLTSVQSPRYDANPSFWQNISFDESVDIESGHYVKSFNERFHGTSRFEPGVYGYQQHMWYAALDNDTVLYTNHPGELADDGGMRPGYWYGNGIMPAVKQQGSALGAIYEIGEEHPVAFTHLFFPEAKFDDFVQDGHWLFGQKGSGYAAIWCSEPMVPHHDRLFHCEYRAYSRKNAYFCKLGSEQEFGSWDQFKAECYRLAPAFDCSALKLTAADDYELSFVRSSNMSQYV</sequence>
<protein>
    <submittedName>
        <fullName evidence="1">Uncharacterized protein</fullName>
    </submittedName>
</protein>
<proteinExistence type="predicted"/>